<feature type="domain" description="HRDC" evidence="15">
    <location>
        <begin position="126"/>
        <end position="206"/>
    </location>
</feature>
<dbReference type="InterPro" id="IPR032284">
    <property type="entry name" value="RecQ_Zn-bd"/>
</dbReference>
<evidence type="ECO:0000256" key="6">
    <source>
        <dbReference type="ARBA" id="ARBA00022806"/>
    </source>
</evidence>
<dbReference type="Pfam" id="PF16124">
    <property type="entry name" value="RecQ_Zn_bind"/>
    <property type="match status" value="1"/>
</dbReference>
<dbReference type="EC" id="5.6.2.4" evidence="12"/>
<comment type="similarity">
    <text evidence="2">Belongs to the helicase family. RecQ subfamily.</text>
</comment>
<dbReference type="PROSITE" id="PS50967">
    <property type="entry name" value="HRDC"/>
    <property type="match status" value="1"/>
</dbReference>
<dbReference type="PANTHER" id="PTHR13710:SF105">
    <property type="entry name" value="ATP-DEPENDENT DNA HELICASE Q1"/>
    <property type="match status" value="1"/>
</dbReference>
<evidence type="ECO:0000256" key="10">
    <source>
        <dbReference type="ARBA" id="ARBA00023235"/>
    </source>
</evidence>
<dbReference type="InterPro" id="IPR001650">
    <property type="entry name" value="Helicase_C-like"/>
</dbReference>
<keyword evidence="7" id="KW-0067">ATP-binding</keyword>
<dbReference type="GO" id="GO:0005737">
    <property type="term" value="C:cytoplasm"/>
    <property type="evidence" value="ECO:0007669"/>
    <property type="project" value="TreeGrafter"/>
</dbReference>
<dbReference type="Pfam" id="PF00570">
    <property type="entry name" value="HRDC"/>
    <property type="match status" value="1"/>
</dbReference>
<organism evidence="17 18">
    <name type="scientific">Desulforamulus putei DSM 12395</name>
    <dbReference type="NCBI Taxonomy" id="1121429"/>
    <lineage>
        <taxon>Bacteria</taxon>
        <taxon>Bacillati</taxon>
        <taxon>Bacillota</taxon>
        <taxon>Clostridia</taxon>
        <taxon>Eubacteriales</taxon>
        <taxon>Peptococcaceae</taxon>
        <taxon>Desulforamulus</taxon>
    </lineage>
</organism>
<dbReference type="Pfam" id="PF00271">
    <property type="entry name" value="Helicase_C"/>
    <property type="match status" value="1"/>
</dbReference>
<evidence type="ECO:0000256" key="9">
    <source>
        <dbReference type="ARBA" id="ARBA00023204"/>
    </source>
</evidence>
<evidence type="ECO:0000256" key="7">
    <source>
        <dbReference type="ARBA" id="ARBA00022840"/>
    </source>
</evidence>
<comment type="cofactor">
    <cofactor evidence="1">
        <name>Mg(2+)</name>
        <dbReference type="ChEBI" id="CHEBI:18420"/>
    </cofactor>
</comment>
<dbReference type="Proteomes" id="UP000184148">
    <property type="component" value="Unassembled WGS sequence"/>
</dbReference>
<dbReference type="Gene3D" id="1.10.150.80">
    <property type="entry name" value="HRDC domain"/>
    <property type="match status" value="1"/>
</dbReference>
<evidence type="ECO:0000256" key="12">
    <source>
        <dbReference type="ARBA" id="ARBA00034808"/>
    </source>
</evidence>
<dbReference type="STRING" id="1121429.SAMN02745133_01578"/>
<name>A0A1M4XYN5_9FIRM</name>
<evidence type="ECO:0000256" key="13">
    <source>
        <dbReference type="ARBA" id="ARBA00044535"/>
    </source>
</evidence>
<evidence type="ECO:0000313" key="18">
    <source>
        <dbReference type="Proteomes" id="UP000184148"/>
    </source>
</evidence>
<accession>A0A1M4XYN5</accession>
<dbReference type="GO" id="GO:0006281">
    <property type="term" value="P:DNA repair"/>
    <property type="evidence" value="ECO:0007669"/>
    <property type="project" value="UniProtKB-KW"/>
</dbReference>
<comment type="catalytic activity">
    <reaction evidence="11">
        <text>Couples ATP hydrolysis with the unwinding of duplex DNA by translocating in the 3'-5' direction.</text>
        <dbReference type="EC" id="5.6.2.4"/>
    </reaction>
</comment>
<dbReference type="InterPro" id="IPR027417">
    <property type="entry name" value="P-loop_NTPase"/>
</dbReference>
<feature type="domain" description="Helicase C-terminal" evidence="16">
    <location>
        <begin position="1"/>
        <end position="90"/>
    </location>
</feature>
<evidence type="ECO:0000256" key="3">
    <source>
        <dbReference type="ARBA" id="ARBA00022741"/>
    </source>
</evidence>
<dbReference type="SMART" id="SM00490">
    <property type="entry name" value="HELICc"/>
    <property type="match status" value="1"/>
</dbReference>
<evidence type="ECO:0000256" key="4">
    <source>
        <dbReference type="ARBA" id="ARBA00022763"/>
    </source>
</evidence>
<keyword evidence="5" id="KW-0378">Hydrolase</keyword>
<dbReference type="GO" id="GO:0030894">
    <property type="term" value="C:replisome"/>
    <property type="evidence" value="ECO:0007669"/>
    <property type="project" value="TreeGrafter"/>
</dbReference>
<evidence type="ECO:0000256" key="5">
    <source>
        <dbReference type="ARBA" id="ARBA00022801"/>
    </source>
</evidence>
<dbReference type="GO" id="GO:0005524">
    <property type="term" value="F:ATP binding"/>
    <property type="evidence" value="ECO:0007669"/>
    <property type="project" value="UniProtKB-KW"/>
</dbReference>
<evidence type="ECO:0000256" key="14">
    <source>
        <dbReference type="ARBA" id="ARBA00044550"/>
    </source>
</evidence>
<proteinExistence type="inferred from homology"/>
<evidence type="ECO:0000259" key="15">
    <source>
        <dbReference type="PROSITE" id="PS50967"/>
    </source>
</evidence>
<dbReference type="InterPro" id="IPR010997">
    <property type="entry name" value="HRDC-like_sf"/>
</dbReference>
<evidence type="ECO:0000256" key="1">
    <source>
        <dbReference type="ARBA" id="ARBA00001946"/>
    </source>
</evidence>
<dbReference type="GO" id="GO:0006310">
    <property type="term" value="P:DNA recombination"/>
    <property type="evidence" value="ECO:0007669"/>
    <property type="project" value="TreeGrafter"/>
</dbReference>
<keyword evidence="18" id="KW-1185">Reference proteome</keyword>
<dbReference type="GO" id="GO:0009378">
    <property type="term" value="F:four-way junction helicase activity"/>
    <property type="evidence" value="ECO:0007669"/>
    <property type="project" value="TreeGrafter"/>
</dbReference>
<keyword evidence="6" id="KW-0347">Helicase</keyword>
<dbReference type="SMART" id="SM00341">
    <property type="entry name" value="HRDC"/>
    <property type="match status" value="1"/>
</dbReference>
<protein>
    <recommendedName>
        <fullName evidence="13">ATP-dependent DNA helicase RecQ</fullName>
        <ecNumber evidence="12">5.6.2.4</ecNumber>
    </recommendedName>
    <alternativeName>
        <fullName evidence="14">DNA 3'-5' helicase RecQ</fullName>
    </alternativeName>
</protein>
<keyword evidence="10" id="KW-0413">Isomerase</keyword>
<dbReference type="GO" id="GO:0043590">
    <property type="term" value="C:bacterial nucleoid"/>
    <property type="evidence" value="ECO:0007669"/>
    <property type="project" value="TreeGrafter"/>
</dbReference>
<evidence type="ECO:0000259" key="16">
    <source>
        <dbReference type="PROSITE" id="PS51194"/>
    </source>
</evidence>
<keyword evidence="4" id="KW-0227">DNA damage</keyword>
<dbReference type="GO" id="GO:0043138">
    <property type="term" value="F:3'-5' DNA helicase activity"/>
    <property type="evidence" value="ECO:0007669"/>
    <property type="project" value="UniProtKB-EC"/>
</dbReference>
<dbReference type="GO" id="GO:0003677">
    <property type="term" value="F:DNA binding"/>
    <property type="evidence" value="ECO:0007669"/>
    <property type="project" value="UniProtKB-KW"/>
</dbReference>
<evidence type="ECO:0000256" key="11">
    <source>
        <dbReference type="ARBA" id="ARBA00034617"/>
    </source>
</evidence>
<dbReference type="PROSITE" id="PS51194">
    <property type="entry name" value="HELICASE_CTER"/>
    <property type="match status" value="1"/>
</dbReference>
<dbReference type="AlphaFoldDB" id="A0A1M4XYN5"/>
<reference evidence="18" key="1">
    <citation type="submission" date="2016-11" db="EMBL/GenBank/DDBJ databases">
        <authorList>
            <person name="Varghese N."/>
            <person name="Submissions S."/>
        </authorList>
    </citation>
    <scope>NUCLEOTIDE SEQUENCE [LARGE SCALE GENOMIC DNA]</scope>
    <source>
        <strain evidence="18">DSM 12395</strain>
    </source>
</reference>
<evidence type="ECO:0000256" key="2">
    <source>
        <dbReference type="ARBA" id="ARBA00005446"/>
    </source>
</evidence>
<dbReference type="Gene3D" id="3.40.50.300">
    <property type="entry name" value="P-loop containing nucleotide triphosphate hydrolases"/>
    <property type="match status" value="1"/>
</dbReference>
<gene>
    <name evidence="17" type="ORF">SAMN02745133_01578</name>
</gene>
<sequence>MFLYDDISLMVATNAFGMGIDKSNVRYVIHYNMPKSMESYYQEAGRAGRDGEPGECILLFNPQDIQVQKFLIEQSSLSEARKTFEYRKLQAMVDYCHTSWCLRKYIPILKNQEKFLLKVPRKEQKHTTSDLLFEELRQLRQQIARREQVPPYIVFADSTLREMCRHLPQNKRAMLSVKGVGQAKFERYGQEFLEVILKYAGQNSISTQTVQTGAGEYAKEKAPPAMW</sequence>
<keyword evidence="8" id="KW-0238">DNA-binding</keyword>
<dbReference type="SUPFAM" id="SSF47819">
    <property type="entry name" value="HRDC-like"/>
    <property type="match status" value="1"/>
</dbReference>
<dbReference type="FunFam" id="1.10.150.80:FF:000002">
    <property type="entry name" value="ATP-dependent DNA helicase RecQ"/>
    <property type="match status" value="1"/>
</dbReference>
<dbReference type="EMBL" id="FQUY01000009">
    <property type="protein sequence ID" value="SHE98601.1"/>
    <property type="molecule type" value="Genomic_DNA"/>
</dbReference>
<dbReference type="InterPro" id="IPR044876">
    <property type="entry name" value="HRDC_dom_sf"/>
</dbReference>
<keyword evidence="3" id="KW-0547">Nucleotide-binding</keyword>
<evidence type="ECO:0000313" key="17">
    <source>
        <dbReference type="EMBL" id="SHE98601.1"/>
    </source>
</evidence>
<dbReference type="SUPFAM" id="SSF52540">
    <property type="entry name" value="P-loop containing nucleoside triphosphate hydrolases"/>
    <property type="match status" value="1"/>
</dbReference>
<dbReference type="InterPro" id="IPR002121">
    <property type="entry name" value="HRDC_dom"/>
</dbReference>
<dbReference type="PANTHER" id="PTHR13710">
    <property type="entry name" value="DNA HELICASE RECQ FAMILY MEMBER"/>
    <property type="match status" value="1"/>
</dbReference>
<evidence type="ECO:0000256" key="8">
    <source>
        <dbReference type="ARBA" id="ARBA00023125"/>
    </source>
</evidence>
<keyword evidence="9" id="KW-0234">DNA repair</keyword>
<dbReference type="GO" id="GO:0016787">
    <property type="term" value="F:hydrolase activity"/>
    <property type="evidence" value="ECO:0007669"/>
    <property type="project" value="UniProtKB-KW"/>
</dbReference>